<keyword evidence="8" id="KW-0274">FAD</keyword>
<accession>A0A0L0FTL8</accession>
<comment type="catalytic activity">
    <reaction evidence="12">
        <text>FMN + ATP + H(+) = FAD + diphosphate</text>
        <dbReference type="Rhea" id="RHEA:17237"/>
        <dbReference type="ChEBI" id="CHEBI:15378"/>
        <dbReference type="ChEBI" id="CHEBI:30616"/>
        <dbReference type="ChEBI" id="CHEBI:33019"/>
        <dbReference type="ChEBI" id="CHEBI:57692"/>
        <dbReference type="ChEBI" id="CHEBI:58210"/>
        <dbReference type="EC" id="2.7.7.2"/>
    </reaction>
</comment>
<dbReference type="AlphaFoldDB" id="A0A0L0FTL8"/>
<evidence type="ECO:0000256" key="10">
    <source>
        <dbReference type="ARBA" id="ARBA00031145"/>
    </source>
</evidence>
<sequence>AERDGYFSSLVAAIEQLYQTNNNKPVVLFGHSMGSACANYFLNFARQQMGQGWLDVHIHTYVAAGGPWLGALKAIRSAVVGEDFGLPFINTSEALLMCRSMGSGAWLLPRGPLLASPIVYVREEGSWVVGPVTASFTTESHVKNTDTVTLTGSYRKHTFKTKSDRSQGSHVWPMRFQVASAHAHQPQPSEIMHFKVLVGRSHIGGWEGGGEGKGCTLNTVYTLAEEDTKLGRRIRHSLEVLQRAIDLYGIHGISLSFNGGKDCTLVLYLWVAACVKAGDLLEDPIHTLYVLEHFCFTEIQEFVDSCAQRFNLDLITKEGTIKEGLGTMLGKYPEIKGVIIGARHTDPFYGNMDELQMTDEDWPQVMRIHPILQWSYQNVWECLLRIGEPVCELYKKGYTSVGNTHNTHPNPALRNESIEGGYDPAWKLTDGTLERAGRDKKKS</sequence>
<keyword evidence="15" id="KW-1185">Reference proteome</keyword>
<evidence type="ECO:0000256" key="3">
    <source>
        <dbReference type="ARBA" id="ARBA00022630"/>
    </source>
</evidence>
<evidence type="ECO:0000259" key="13">
    <source>
        <dbReference type="Pfam" id="PF01507"/>
    </source>
</evidence>
<evidence type="ECO:0000256" key="4">
    <source>
        <dbReference type="ARBA" id="ARBA00022643"/>
    </source>
</evidence>
<evidence type="ECO:0000256" key="7">
    <source>
        <dbReference type="ARBA" id="ARBA00022741"/>
    </source>
</evidence>
<evidence type="ECO:0000256" key="12">
    <source>
        <dbReference type="ARBA" id="ARBA00049494"/>
    </source>
</evidence>
<protein>
    <recommendedName>
        <fullName evidence="2">FAD synthase</fullName>
        <ecNumber evidence="2">2.7.7.2</ecNumber>
    </recommendedName>
    <alternativeName>
        <fullName evidence="10">FAD pyrophosphorylase</fullName>
    </alternativeName>
    <alternativeName>
        <fullName evidence="11">FMN adenylyltransferase</fullName>
    </alternativeName>
</protein>
<dbReference type="Pfam" id="PF02450">
    <property type="entry name" value="LCAT"/>
    <property type="match status" value="1"/>
</dbReference>
<evidence type="ECO:0000256" key="6">
    <source>
        <dbReference type="ARBA" id="ARBA00022695"/>
    </source>
</evidence>
<evidence type="ECO:0000256" key="9">
    <source>
        <dbReference type="ARBA" id="ARBA00022840"/>
    </source>
</evidence>
<evidence type="ECO:0000313" key="15">
    <source>
        <dbReference type="Proteomes" id="UP000054560"/>
    </source>
</evidence>
<comment type="pathway">
    <text evidence="1">Cofactor biosynthesis; FAD biosynthesis; FAD from FMN: step 1/1.</text>
</comment>
<dbReference type="eggNOG" id="KOG2369">
    <property type="taxonomic scope" value="Eukaryota"/>
</dbReference>
<dbReference type="Gene3D" id="3.40.50.1820">
    <property type="entry name" value="alpha/beta hydrolase"/>
    <property type="match status" value="1"/>
</dbReference>
<dbReference type="Proteomes" id="UP000054560">
    <property type="component" value="Unassembled WGS sequence"/>
</dbReference>
<gene>
    <name evidence="14" type="ORF">SARC_07482</name>
</gene>
<name>A0A0L0FTL8_9EUKA</name>
<dbReference type="Pfam" id="PF01507">
    <property type="entry name" value="PAPS_reduct"/>
    <property type="match status" value="1"/>
</dbReference>
<dbReference type="GO" id="GO:0003919">
    <property type="term" value="F:FMN adenylyltransferase activity"/>
    <property type="evidence" value="ECO:0007669"/>
    <property type="project" value="UniProtKB-EC"/>
</dbReference>
<dbReference type="GO" id="GO:0005524">
    <property type="term" value="F:ATP binding"/>
    <property type="evidence" value="ECO:0007669"/>
    <property type="project" value="UniProtKB-KW"/>
</dbReference>
<dbReference type="PANTHER" id="PTHR23293:SF9">
    <property type="entry name" value="FAD SYNTHASE"/>
    <property type="match status" value="1"/>
</dbReference>
<dbReference type="EC" id="2.7.7.2" evidence="2"/>
<evidence type="ECO:0000313" key="14">
    <source>
        <dbReference type="EMBL" id="KNC80155.1"/>
    </source>
</evidence>
<feature type="non-terminal residue" evidence="14">
    <location>
        <position position="1"/>
    </location>
</feature>
<dbReference type="RefSeq" id="XP_014154057.1">
    <property type="nucleotide sequence ID" value="XM_014298582.1"/>
</dbReference>
<feature type="domain" description="Phosphoadenosine phosphosulphate reductase" evidence="13">
    <location>
        <begin position="334"/>
        <end position="409"/>
    </location>
</feature>
<evidence type="ECO:0000256" key="8">
    <source>
        <dbReference type="ARBA" id="ARBA00022827"/>
    </source>
</evidence>
<dbReference type="InterPro" id="IPR003386">
    <property type="entry name" value="LACT/PDAT_acylTrfase"/>
</dbReference>
<dbReference type="PANTHER" id="PTHR23293">
    <property type="entry name" value="FAD SYNTHETASE-RELATED FMN ADENYLYLTRANSFERASE"/>
    <property type="match status" value="1"/>
</dbReference>
<dbReference type="GO" id="GO:0006629">
    <property type="term" value="P:lipid metabolic process"/>
    <property type="evidence" value="ECO:0007669"/>
    <property type="project" value="InterPro"/>
</dbReference>
<proteinExistence type="predicted"/>
<keyword evidence="9" id="KW-0067">ATP-binding</keyword>
<dbReference type="GO" id="GO:0008374">
    <property type="term" value="F:O-acyltransferase activity"/>
    <property type="evidence" value="ECO:0007669"/>
    <property type="project" value="InterPro"/>
</dbReference>
<dbReference type="SUPFAM" id="SSF53474">
    <property type="entry name" value="alpha/beta-Hydrolases"/>
    <property type="match status" value="1"/>
</dbReference>
<evidence type="ECO:0000256" key="11">
    <source>
        <dbReference type="ARBA" id="ARBA00031871"/>
    </source>
</evidence>
<evidence type="ECO:0000256" key="5">
    <source>
        <dbReference type="ARBA" id="ARBA00022679"/>
    </source>
</evidence>
<keyword evidence="3" id="KW-0285">Flavoprotein</keyword>
<keyword evidence="5" id="KW-0808">Transferase</keyword>
<dbReference type="InterPro" id="IPR002500">
    <property type="entry name" value="PAPS_reduct_dom"/>
</dbReference>
<evidence type="ECO:0000256" key="2">
    <source>
        <dbReference type="ARBA" id="ARBA00012393"/>
    </source>
</evidence>
<dbReference type="GeneID" id="25907986"/>
<evidence type="ECO:0000256" key="1">
    <source>
        <dbReference type="ARBA" id="ARBA00004726"/>
    </source>
</evidence>
<dbReference type="EMBL" id="KQ242192">
    <property type="protein sequence ID" value="KNC80155.1"/>
    <property type="molecule type" value="Genomic_DNA"/>
</dbReference>
<dbReference type="CDD" id="cd23948">
    <property type="entry name" value="FAD_synthase"/>
    <property type="match status" value="1"/>
</dbReference>
<dbReference type="STRING" id="667725.A0A0L0FTL8"/>
<dbReference type="Gene3D" id="3.40.50.620">
    <property type="entry name" value="HUPs"/>
    <property type="match status" value="1"/>
</dbReference>
<reference evidence="14 15" key="1">
    <citation type="submission" date="2011-02" db="EMBL/GenBank/DDBJ databases">
        <title>The Genome Sequence of Sphaeroforma arctica JP610.</title>
        <authorList>
            <consortium name="The Broad Institute Genome Sequencing Platform"/>
            <person name="Russ C."/>
            <person name="Cuomo C."/>
            <person name="Young S.K."/>
            <person name="Zeng Q."/>
            <person name="Gargeya S."/>
            <person name="Alvarado L."/>
            <person name="Berlin A."/>
            <person name="Chapman S.B."/>
            <person name="Chen Z."/>
            <person name="Freedman E."/>
            <person name="Gellesch M."/>
            <person name="Goldberg J."/>
            <person name="Griggs A."/>
            <person name="Gujja S."/>
            <person name="Heilman E."/>
            <person name="Heiman D."/>
            <person name="Howarth C."/>
            <person name="Mehta T."/>
            <person name="Neiman D."/>
            <person name="Pearson M."/>
            <person name="Roberts A."/>
            <person name="Saif S."/>
            <person name="Shea T."/>
            <person name="Shenoy N."/>
            <person name="Sisk P."/>
            <person name="Stolte C."/>
            <person name="Sykes S."/>
            <person name="White J."/>
            <person name="Yandava C."/>
            <person name="Burger G."/>
            <person name="Gray M.W."/>
            <person name="Holland P.W.H."/>
            <person name="King N."/>
            <person name="Lang F.B.F."/>
            <person name="Roger A.J."/>
            <person name="Ruiz-Trillo I."/>
            <person name="Haas B."/>
            <person name="Nusbaum C."/>
            <person name="Birren B."/>
        </authorList>
    </citation>
    <scope>NUCLEOTIDE SEQUENCE [LARGE SCALE GENOMIC DNA]</scope>
    <source>
        <strain evidence="14 15">JP610</strain>
    </source>
</reference>
<dbReference type="GO" id="GO:0006747">
    <property type="term" value="P:FAD biosynthetic process"/>
    <property type="evidence" value="ECO:0007669"/>
    <property type="project" value="TreeGrafter"/>
</dbReference>
<keyword evidence="4" id="KW-0288">FMN</keyword>
<dbReference type="OrthoDB" id="270728at2759"/>
<organism evidence="14 15">
    <name type="scientific">Sphaeroforma arctica JP610</name>
    <dbReference type="NCBI Taxonomy" id="667725"/>
    <lineage>
        <taxon>Eukaryota</taxon>
        <taxon>Ichthyosporea</taxon>
        <taxon>Ichthyophonida</taxon>
        <taxon>Sphaeroforma</taxon>
    </lineage>
</organism>
<dbReference type="eggNOG" id="KOG2644">
    <property type="taxonomic scope" value="Eukaryota"/>
</dbReference>
<dbReference type="InterPro" id="IPR029058">
    <property type="entry name" value="AB_hydrolase_fold"/>
</dbReference>
<keyword evidence="6" id="KW-0548">Nucleotidyltransferase</keyword>
<keyword evidence="7" id="KW-0547">Nucleotide-binding</keyword>
<dbReference type="SUPFAM" id="SSF52402">
    <property type="entry name" value="Adenine nucleotide alpha hydrolases-like"/>
    <property type="match status" value="1"/>
</dbReference>
<dbReference type="InterPro" id="IPR014729">
    <property type="entry name" value="Rossmann-like_a/b/a_fold"/>
</dbReference>